<comment type="caution">
    <text evidence="1">The sequence shown here is derived from an EMBL/GenBank/DDBJ whole genome shotgun (WGS) entry which is preliminary data.</text>
</comment>
<name>A0A8X6WBP1_TRICX</name>
<sequence>MVDTFRGKTEPIKGGWVTLMYLHENVVSWDSNELASFTFPLPCECKSPVGTYTVGAHQDTIRGKAVLLKRSLLGPNRPFHRPATQEQLEFSHAAF</sequence>
<reference evidence="1" key="1">
    <citation type="submission" date="2020-08" db="EMBL/GenBank/DDBJ databases">
        <title>Multicomponent nature underlies the extraordinary mechanical properties of spider dragline silk.</title>
        <authorList>
            <person name="Kono N."/>
            <person name="Nakamura H."/>
            <person name="Mori M."/>
            <person name="Yoshida Y."/>
            <person name="Ohtoshi R."/>
            <person name="Malay A.D."/>
            <person name="Moran D.A.P."/>
            <person name="Tomita M."/>
            <person name="Numata K."/>
            <person name="Arakawa K."/>
        </authorList>
    </citation>
    <scope>NUCLEOTIDE SEQUENCE</scope>
</reference>
<dbReference type="AlphaFoldDB" id="A0A8X6WBP1"/>
<proteinExistence type="predicted"/>
<organism evidence="1 2">
    <name type="scientific">Trichonephila clavipes</name>
    <name type="common">Golden silk orbweaver</name>
    <name type="synonym">Nephila clavipes</name>
    <dbReference type="NCBI Taxonomy" id="2585209"/>
    <lineage>
        <taxon>Eukaryota</taxon>
        <taxon>Metazoa</taxon>
        <taxon>Ecdysozoa</taxon>
        <taxon>Arthropoda</taxon>
        <taxon>Chelicerata</taxon>
        <taxon>Arachnida</taxon>
        <taxon>Araneae</taxon>
        <taxon>Araneomorphae</taxon>
        <taxon>Entelegynae</taxon>
        <taxon>Araneoidea</taxon>
        <taxon>Nephilidae</taxon>
        <taxon>Trichonephila</taxon>
    </lineage>
</organism>
<dbReference type="EMBL" id="BMAU01021396">
    <property type="protein sequence ID" value="GFY31166.1"/>
    <property type="molecule type" value="Genomic_DNA"/>
</dbReference>
<keyword evidence="2" id="KW-1185">Reference proteome</keyword>
<dbReference type="Proteomes" id="UP000887159">
    <property type="component" value="Unassembled WGS sequence"/>
</dbReference>
<gene>
    <name evidence="1" type="ORF">TNCV_4360731</name>
</gene>
<accession>A0A8X6WBP1</accession>
<evidence type="ECO:0000313" key="2">
    <source>
        <dbReference type="Proteomes" id="UP000887159"/>
    </source>
</evidence>
<protein>
    <submittedName>
        <fullName evidence="1">Uncharacterized protein</fullName>
    </submittedName>
</protein>
<evidence type="ECO:0000313" key="1">
    <source>
        <dbReference type="EMBL" id="GFY31166.1"/>
    </source>
</evidence>